<reference evidence="2" key="1">
    <citation type="submission" date="2020-08" db="EMBL/GenBank/DDBJ databases">
        <authorList>
            <person name="Cejkova D."/>
            <person name="Kubasova T."/>
            <person name="Jahodarova E."/>
            <person name="Rychlik I."/>
        </authorList>
    </citation>
    <scope>NUCLEOTIDE SEQUENCE</scope>
    <source>
        <strain evidence="2">An559</strain>
    </source>
</reference>
<gene>
    <name evidence="2" type="ORF">H6A12_03410</name>
</gene>
<dbReference type="RefSeq" id="WP_204444763.1">
    <property type="nucleotide sequence ID" value="NZ_JACJKY010000004.1"/>
</dbReference>
<evidence type="ECO:0000313" key="3">
    <source>
        <dbReference type="Proteomes" id="UP000774750"/>
    </source>
</evidence>
<dbReference type="AlphaFoldDB" id="A0A938X4S4"/>
<feature type="domain" description="Mor transcription activator" evidence="1">
    <location>
        <begin position="16"/>
        <end position="92"/>
    </location>
</feature>
<protein>
    <submittedName>
        <fullName evidence="2">Mor transcription activator family protein</fullName>
    </submittedName>
</protein>
<keyword evidence="3" id="KW-1185">Reference proteome</keyword>
<dbReference type="InterPro" id="IPR009057">
    <property type="entry name" value="Homeodomain-like_sf"/>
</dbReference>
<dbReference type="EMBL" id="JACJKY010000004">
    <property type="protein sequence ID" value="MBM6920206.1"/>
    <property type="molecule type" value="Genomic_DNA"/>
</dbReference>
<accession>A0A938X4S4</accession>
<proteinExistence type="predicted"/>
<dbReference type="Pfam" id="PF08765">
    <property type="entry name" value="Mor"/>
    <property type="match status" value="1"/>
</dbReference>
<comment type="caution">
    <text evidence="2">The sequence shown here is derived from an EMBL/GenBank/DDBJ whole genome shotgun (WGS) entry which is preliminary data.</text>
</comment>
<organism evidence="2 3">
    <name type="scientific">Merdimmobilis hominis</name>
    <dbReference type="NCBI Taxonomy" id="2897707"/>
    <lineage>
        <taxon>Bacteria</taxon>
        <taxon>Bacillati</taxon>
        <taxon>Bacillota</taxon>
        <taxon>Clostridia</taxon>
        <taxon>Eubacteriales</taxon>
        <taxon>Oscillospiraceae</taxon>
        <taxon>Merdimmobilis</taxon>
    </lineage>
</organism>
<name>A0A938X4S4_9FIRM</name>
<dbReference type="Gene3D" id="1.10.10.60">
    <property type="entry name" value="Homeodomain-like"/>
    <property type="match status" value="1"/>
</dbReference>
<evidence type="ECO:0000313" key="2">
    <source>
        <dbReference type="EMBL" id="MBM6920206.1"/>
    </source>
</evidence>
<dbReference type="Proteomes" id="UP000774750">
    <property type="component" value="Unassembled WGS sequence"/>
</dbReference>
<evidence type="ECO:0000259" key="1">
    <source>
        <dbReference type="Pfam" id="PF08765"/>
    </source>
</evidence>
<reference evidence="2" key="2">
    <citation type="journal article" date="2021" name="Sci. Rep.">
        <title>The distribution of antibiotic resistance genes in chicken gut microbiota commensals.</title>
        <authorList>
            <person name="Juricova H."/>
            <person name="Matiasovicova J."/>
            <person name="Kubasova T."/>
            <person name="Cejkova D."/>
            <person name="Rychlik I."/>
        </authorList>
    </citation>
    <scope>NUCLEOTIDE SEQUENCE</scope>
    <source>
        <strain evidence="2">An559</strain>
    </source>
</reference>
<sequence length="97" mass="11370">MDPSKIKGEYLNGAYNELANLLGIEAVLKIYNTYRGQQLTLPVQLFSKDFIIRQIVEEYDGYNIKQLATKFGYSEKWIRKILKDHIDDISAKKKRKE</sequence>
<dbReference type="SUPFAM" id="SSF46689">
    <property type="entry name" value="Homeodomain-like"/>
    <property type="match status" value="1"/>
</dbReference>
<dbReference type="InterPro" id="IPR014875">
    <property type="entry name" value="Mor_transcription_activator"/>
</dbReference>